<proteinExistence type="predicted"/>
<dbReference type="EMBL" id="SOSA01000266">
    <property type="protein sequence ID" value="THC93406.1"/>
    <property type="molecule type" value="Genomic_DNA"/>
</dbReference>
<dbReference type="InterPro" id="IPR013968">
    <property type="entry name" value="PKS_KR"/>
</dbReference>
<dbReference type="GeneID" id="54333221"/>
<name>A0A4S3JDS1_9EURO</name>
<organism evidence="3 4">
    <name type="scientific">Aspergillus tanneri</name>
    <dbReference type="NCBI Taxonomy" id="1220188"/>
    <lineage>
        <taxon>Eukaryota</taxon>
        <taxon>Fungi</taxon>
        <taxon>Dikarya</taxon>
        <taxon>Ascomycota</taxon>
        <taxon>Pezizomycotina</taxon>
        <taxon>Eurotiomycetes</taxon>
        <taxon>Eurotiomycetidae</taxon>
        <taxon>Eurotiales</taxon>
        <taxon>Aspergillaceae</taxon>
        <taxon>Aspergillus</taxon>
        <taxon>Aspergillus subgen. Circumdati</taxon>
    </lineage>
</organism>
<dbReference type="STRING" id="1220188.A0A4S3JDS1"/>
<dbReference type="SUPFAM" id="SSF51735">
    <property type="entry name" value="NAD(P)-binding Rossmann-fold domains"/>
    <property type="match status" value="1"/>
</dbReference>
<dbReference type="RefSeq" id="XP_033423107.1">
    <property type="nucleotide sequence ID" value="XM_033575089.1"/>
</dbReference>
<dbReference type="GO" id="GO:0005811">
    <property type="term" value="C:lipid droplet"/>
    <property type="evidence" value="ECO:0007669"/>
    <property type="project" value="TreeGrafter"/>
</dbReference>
<evidence type="ECO:0000313" key="4">
    <source>
        <dbReference type="Proteomes" id="UP000308092"/>
    </source>
</evidence>
<gene>
    <name evidence="2" type="ORF">ATNIH1004_010520</name>
    <name evidence="3" type="ORF">EYZ11_007101</name>
</gene>
<dbReference type="PANTHER" id="PTHR43647:SF4">
    <property type="entry name" value="KETOREDUCTASE (KR) DOMAIN-CONTAINING PROTEIN"/>
    <property type="match status" value="1"/>
</dbReference>
<dbReference type="Proteomes" id="UP000324241">
    <property type="component" value="Unassembled WGS sequence"/>
</dbReference>
<dbReference type="InterPro" id="IPR051593">
    <property type="entry name" value="Ergosterol_Biosynth_ERG27"/>
</dbReference>
<dbReference type="GO" id="GO:0005789">
    <property type="term" value="C:endoplasmic reticulum membrane"/>
    <property type="evidence" value="ECO:0007669"/>
    <property type="project" value="TreeGrafter"/>
</dbReference>
<feature type="domain" description="Ketoreductase (KR)" evidence="1">
    <location>
        <begin position="9"/>
        <end position="125"/>
    </location>
</feature>
<accession>A0A4S3JDS1</accession>
<dbReference type="VEuPathDB" id="FungiDB:EYZ11_007101"/>
<evidence type="ECO:0000313" key="5">
    <source>
        <dbReference type="Proteomes" id="UP000324241"/>
    </source>
</evidence>
<protein>
    <recommendedName>
        <fullName evidence="1">Ketoreductase (KR) domain-containing protein</fullName>
    </recommendedName>
</protein>
<dbReference type="InterPro" id="IPR036291">
    <property type="entry name" value="NAD(P)-bd_dom_sf"/>
</dbReference>
<dbReference type="EMBL" id="QUQM01000005">
    <property type="protein sequence ID" value="KAA8643746.1"/>
    <property type="molecule type" value="Genomic_DNA"/>
</dbReference>
<dbReference type="PANTHER" id="PTHR43647">
    <property type="entry name" value="DEHYDROGENASE"/>
    <property type="match status" value="1"/>
</dbReference>
<dbReference type="Gene3D" id="3.40.50.720">
    <property type="entry name" value="NAD(P)-binding Rossmann-like Domain"/>
    <property type="match status" value="1"/>
</dbReference>
<reference evidence="2 5" key="2">
    <citation type="submission" date="2019-08" db="EMBL/GenBank/DDBJ databases">
        <title>The genome sequence of a newly discovered highly antifungal drug resistant Aspergillus species, Aspergillus tanneri NIH 1004.</title>
        <authorList>
            <person name="Mounaud S."/>
            <person name="Singh I."/>
            <person name="Joardar V."/>
            <person name="Pakala S."/>
            <person name="Pakala S."/>
            <person name="Venepally P."/>
            <person name="Chung J.K."/>
            <person name="Losada L."/>
            <person name="Nierman W.C."/>
        </authorList>
    </citation>
    <scope>NUCLEOTIDE SEQUENCE [LARGE SCALE GENOMIC DNA]</scope>
    <source>
        <strain evidence="2 5">NIH1004</strain>
    </source>
</reference>
<keyword evidence="4" id="KW-1185">Reference proteome</keyword>
<evidence type="ECO:0000259" key="1">
    <source>
        <dbReference type="Pfam" id="PF08659"/>
    </source>
</evidence>
<evidence type="ECO:0000313" key="3">
    <source>
        <dbReference type="EMBL" id="THC93406.1"/>
    </source>
</evidence>
<dbReference type="GO" id="GO:0005741">
    <property type="term" value="C:mitochondrial outer membrane"/>
    <property type="evidence" value="ECO:0007669"/>
    <property type="project" value="TreeGrafter"/>
</dbReference>
<dbReference type="AlphaFoldDB" id="A0A4S3JDS1"/>
<dbReference type="Pfam" id="PF08659">
    <property type="entry name" value="KR"/>
    <property type="match status" value="1"/>
</dbReference>
<dbReference type="GO" id="GO:0000253">
    <property type="term" value="F:3-beta-hydroxysteroid 3-dehydrogenase (NADP+) activity"/>
    <property type="evidence" value="ECO:0007669"/>
    <property type="project" value="TreeGrafter"/>
</dbReference>
<reference evidence="3 4" key="1">
    <citation type="submission" date="2019-03" db="EMBL/GenBank/DDBJ databases">
        <title>The genome sequence of a newly discovered highly antifungal drug resistant Aspergillus species, Aspergillus tanneri NIH 1004.</title>
        <authorList>
            <person name="Mounaud S."/>
            <person name="Singh I."/>
            <person name="Joardar V."/>
            <person name="Pakala S."/>
            <person name="Pakala S."/>
            <person name="Venepally P."/>
            <person name="Hoover J."/>
            <person name="Nierman W."/>
            <person name="Chung J."/>
            <person name="Losada L."/>
        </authorList>
    </citation>
    <scope>NUCLEOTIDE SEQUENCE [LARGE SCALE GENOMIC DNA]</scope>
    <source>
        <strain evidence="3 4">NIH1004</strain>
    </source>
</reference>
<sequence length="343" mass="37692">MEGQEQRIGTILITGANGSLALPAVLHLLSRTSYTIVLTVRDASDDNPNTHALREAVAPFQHRTSVRALDLANLSPVHEFARSLETEIATGHLPPLVSIICNAYCWDLVSAPEQTTDDLEKTIQVNHVAHAALVLRLVGSFGPADDCGLGLGRVVFFASDAHWPGKNGLEKYTPTIPDDLDVLVKPPVDKGGDHMGYGFQRYAVSKLVIVMWMYAFNEYLQKDPNLKHLTAVAINPGNLSDSRALQVNTPFILQILSRFVIRPFRPLLRFVDPIMRTASEAGMDVAELAVSETYAGESGYFTLLEKSTSSPESLDWEKQQRLWKKTLEWAGITADDTALSVGV</sequence>
<dbReference type="Proteomes" id="UP000308092">
    <property type="component" value="Unassembled WGS sequence"/>
</dbReference>
<comment type="caution">
    <text evidence="3">The sequence shown here is derived from an EMBL/GenBank/DDBJ whole genome shotgun (WGS) entry which is preliminary data.</text>
</comment>
<dbReference type="OrthoDB" id="191139at2759"/>
<evidence type="ECO:0000313" key="2">
    <source>
        <dbReference type="EMBL" id="KAA8643746.1"/>
    </source>
</evidence>